<evidence type="ECO:0000256" key="4">
    <source>
        <dbReference type="SAM" id="MobiDB-lite"/>
    </source>
</evidence>
<feature type="region of interest" description="Disordered" evidence="4">
    <location>
        <begin position="35"/>
        <end position="111"/>
    </location>
</feature>
<proteinExistence type="predicted"/>
<dbReference type="SUPFAM" id="SSF50978">
    <property type="entry name" value="WD40 repeat-like"/>
    <property type="match status" value="1"/>
</dbReference>
<dbReference type="InterPro" id="IPR019775">
    <property type="entry name" value="WD40_repeat_CS"/>
</dbReference>
<feature type="repeat" description="WD" evidence="3">
    <location>
        <begin position="418"/>
        <end position="447"/>
    </location>
</feature>
<dbReference type="PROSITE" id="PS50082">
    <property type="entry name" value="WD_REPEATS_2"/>
    <property type="match status" value="1"/>
</dbReference>
<keyword evidence="6" id="KW-1185">Reference proteome</keyword>
<comment type="caution">
    <text evidence="5">The sequence shown here is derived from an EMBL/GenBank/DDBJ whole genome shotgun (WGS) entry which is preliminary data.</text>
</comment>
<reference evidence="5 6" key="1">
    <citation type="submission" date="2019-02" db="EMBL/GenBank/DDBJ databases">
        <title>Genome sequencing of the rare red list fungi Phellinidium pouzarii.</title>
        <authorList>
            <person name="Buettner E."/>
            <person name="Kellner H."/>
        </authorList>
    </citation>
    <scope>NUCLEOTIDE SEQUENCE [LARGE SCALE GENOMIC DNA]</scope>
    <source>
        <strain evidence="5 6">DSM 108285</strain>
    </source>
</reference>
<dbReference type="InterPro" id="IPR015943">
    <property type="entry name" value="WD40/YVTN_repeat-like_dom_sf"/>
</dbReference>
<accession>A0A4S4KCU1</accession>
<feature type="compositionally biased region" description="Polar residues" evidence="4">
    <location>
        <begin position="49"/>
        <end position="58"/>
    </location>
</feature>
<dbReference type="PROSITE" id="PS00678">
    <property type="entry name" value="WD_REPEATS_1"/>
    <property type="match status" value="1"/>
</dbReference>
<feature type="compositionally biased region" description="Polar residues" evidence="4">
    <location>
        <begin position="174"/>
        <end position="185"/>
    </location>
</feature>
<keyword evidence="2" id="KW-0677">Repeat</keyword>
<protein>
    <submittedName>
        <fullName evidence="5">Uncharacterized protein</fullName>
    </submittedName>
</protein>
<evidence type="ECO:0000313" key="5">
    <source>
        <dbReference type="EMBL" id="THG95881.1"/>
    </source>
</evidence>
<evidence type="ECO:0000256" key="3">
    <source>
        <dbReference type="PROSITE-ProRule" id="PRU00221"/>
    </source>
</evidence>
<feature type="region of interest" description="Disordered" evidence="4">
    <location>
        <begin position="160"/>
        <end position="186"/>
    </location>
</feature>
<sequence>MPPSLNAQDTRPETIDVDALFEDIEITKVRSAARARIERMKSRGRTQNRTRTQVSPGSDQRPINLVSDDEDDTPSQKKEQRAQAVGNSPGQMPDVSHETNRKAYSKSMDTPFQSLKQTLTAGSPSTLMPTPGPSKILRPYITPKREKSVTVIEDSDVEMDVDEPSASDLHAPGNASSSKFTSHLGSSVDHESDSSLYSLSGFAEFELKDDPDDLARALAFIDMHAMLGLVEEDRGKKKGDFVQSATLPRVSSRTMKKYETSGTWIQAKDPYRRIWDAPASAYPTSLYKSFEVDLPRRIVRKELDGRSPSSWPRHAPSLNCELTATPLRLISPQYKKTSGSITKIAQSHGHIAVASATSGGQPDAASDPSNSPQIHPEIDPYNTDGNLLVWTGKEFFDLKAHTRTWILNSQQRSKVYTVNDVAFDPQRLGRLVSSGNDGIVHIWDLQNLADGSFEPRPLNHLELHYSDAPHDIAFKPNSSIFAVACFDGNVHIHSENEHNAFQVVFDRSTSKTGAFLWGGYSENQGLSDLLFASSESEDDSIFCKHAAFDVEQGRELYSFMVDDSGDSMALNPKR</sequence>
<dbReference type="SMART" id="SM00320">
    <property type="entry name" value="WD40"/>
    <property type="match status" value="2"/>
</dbReference>
<organism evidence="5 6">
    <name type="scientific">Phellinidium pouzarii</name>
    <dbReference type="NCBI Taxonomy" id="167371"/>
    <lineage>
        <taxon>Eukaryota</taxon>
        <taxon>Fungi</taxon>
        <taxon>Dikarya</taxon>
        <taxon>Basidiomycota</taxon>
        <taxon>Agaricomycotina</taxon>
        <taxon>Agaricomycetes</taxon>
        <taxon>Hymenochaetales</taxon>
        <taxon>Hymenochaetaceae</taxon>
        <taxon>Phellinidium</taxon>
    </lineage>
</organism>
<evidence type="ECO:0000256" key="2">
    <source>
        <dbReference type="ARBA" id="ARBA00022737"/>
    </source>
</evidence>
<evidence type="ECO:0000313" key="6">
    <source>
        <dbReference type="Proteomes" id="UP000308199"/>
    </source>
</evidence>
<dbReference type="EMBL" id="SGPK01000927">
    <property type="protein sequence ID" value="THG95881.1"/>
    <property type="molecule type" value="Genomic_DNA"/>
</dbReference>
<dbReference type="Gene3D" id="2.130.10.10">
    <property type="entry name" value="YVTN repeat-like/Quinoprotein amine dehydrogenase"/>
    <property type="match status" value="1"/>
</dbReference>
<dbReference type="Proteomes" id="UP000308199">
    <property type="component" value="Unassembled WGS sequence"/>
</dbReference>
<dbReference type="InterPro" id="IPR036322">
    <property type="entry name" value="WD40_repeat_dom_sf"/>
</dbReference>
<dbReference type="AlphaFoldDB" id="A0A4S4KCU1"/>
<dbReference type="OrthoDB" id="10248252at2759"/>
<dbReference type="InterPro" id="IPR001680">
    <property type="entry name" value="WD40_rpt"/>
</dbReference>
<feature type="region of interest" description="Disordered" evidence="4">
    <location>
        <begin position="355"/>
        <end position="377"/>
    </location>
</feature>
<evidence type="ECO:0000256" key="1">
    <source>
        <dbReference type="ARBA" id="ARBA00022574"/>
    </source>
</evidence>
<name>A0A4S4KCU1_9AGAM</name>
<keyword evidence="1 3" id="KW-0853">WD repeat</keyword>
<gene>
    <name evidence="5" type="ORF">EW145_g7885</name>
</gene>